<proteinExistence type="inferred from homology"/>
<dbReference type="Pfam" id="PF00756">
    <property type="entry name" value="Esterase"/>
    <property type="match status" value="1"/>
</dbReference>
<dbReference type="PANTHER" id="PTHR40841">
    <property type="entry name" value="SIDEROPHORE TRIACETYLFUSARININE C ESTERASE"/>
    <property type="match status" value="1"/>
</dbReference>
<feature type="signal peptide" evidence="3">
    <location>
        <begin position="1"/>
        <end position="24"/>
    </location>
</feature>
<gene>
    <name evidence="4" type="ORF">DFR28_10636</name>
</gene>
<evidence type="ECO:0000313" key="5">
    <source>
        <dbReference type="Proteomes" id="UP000253083"/>
    </source>
</evidence>
<organism evidence="4 5">
    <name type="scientific">Arenicella xantha</name>
    <dbReference type="NCBI Taxonomy" id="644221"/>
    <lineage>
        <taxon>Bacteria</taxon>
        <taxon>Pseudomonadati</taxon>
        <taxon>Pseudomonadota</taxon>
        <taxon>Gammaproteobacteria</taxon>
        <taxon>Arenicellales</taxon>
        <taxon>Arenicellaceae</taxon>
        <taxon>Arenicella</taxon>
    </lineage>
</organism>
<evidence type="ECO:0000313" key="4">
    <source>
        <dbReference type="EMBL" id="RBP48550.1"/>
    </source>
</evidence>
<comment type="similarity">
    <text evidence="1">Belongs to the esterase D family.</text>
</comment>
<dbReference type="InterPro" id="IPR052558">
    <property type="entry name" value="Siderophore_Hydrolase_D"/>
</dbReference>
<keyword evidence="2" id="KW-0378">Hydrolase</keyword>
<comment type="caution">
    <text evidence="4">The sequence shown here is derived from an EMBL/GenBank/DDBJ whole genome shotgun (WGS) entry which is preliminary data.</text>
</comment>
<evidence type="ECO:0000256" key="1">
    <source>
        <dbReference type="ARBA" id="ARBA00005622"/>
    </source>
</evidence>
<dbReference type="GO" id="GO:0016788">
    <property type="term" value="F:hydrolase activity, acting on ester bonds"/>
    <property type="evidence" value="ECO:0007669"/>
    <property type="project" value="TreeGrafter"/>
</dbReference>
<dbReference type="Gene3D" id="3.40.50.1820">
    <property type="entry name" value="alpha/beta hydrolase"/>
    <property type="match status" value="1"/>
</dbReference>
<dbReference type="AlphaFoldDB" id="A0A395JFL9"/>
<evidence type="ECO:0008006" key="6">
    <source>
        <dbReference type="Google" id="ProtNLM"/>
    </source>
</evidence>
<dbReference type="InParanoid" id="A0A395JFL9"/>
<dbReference type="InterPro" id="IPR029058">
    <property type="entry name" value="AB_hydrolase_fold"/>
</dbReference>
<accession>A0A395JFL9</accession>
<protein>
    <recommendedName>
        <fullName evidence="6">Alpha/beta superfamily hydrolase</fullName>
    </recommendedName>
</protein>
<reference evidence="4 5" key="1">
    <citation type="submission" date="2018-06" db="EMBL/GenBank/DDBJ databases">
        <title>Genomic Encyclopedia of Type Strains, Phase IV (KMG-IV): sequencing the most valuable type-strain genomes for metagenomic binning, comparative biology and taxonomic classification.</title>
        <authorList>
            <person name="Goeker M."/>
        </authorList>
    </citation>
    <scope>NUCLEOTIDE SEQUENCE [LARGE SCALE GENOMIC DNA]</scope>
    <source>
        <strain evidence="4 5">DSM 24032</strain>
    </source>
</reference>
<dbReference type="PROSITE" id="PS51257">
    <property type="entry name" value="PROKAR_LIPOPROTEIN"/>
    <property type="match status" value="1"/>
</dbReference>
<dbReference type="OrthoDB" id="6381520at2"/>
<evidence type="ECO:0000256" key="2">
    <source>
        <dbReference type="ARBA" id="ARBA00022801"/>
    </source>
</evidence>
<dbReference type="InterPro" id="IPR000801">
    <property type="entry name" value="Esterase-like"/>
</dbReference>
<dbReference type="PANTHER" id="PTHR40841:SF2">
    <property type="entry name" value="SIDEROPHORE-DEGRADING ESTERASE (EUROFUNG)"/>
    <property type="match status" value="1"/>
</dbReference>
<evidence type="ECO:0000256" key="3">
    <source>
        <dbReference type="SAM" id="SignalP"/>
    </source>
</evidence>
<sequence length="288" mass="33002">MKLSLIKNLALIFILFLGCSNAIASENLSFQIANSQIITIDSKVLDRKYDLFIKVPIDYAKEENKYKRYPVLYLNDGPHTFKVASGVTHFSQMDKVIVVGVSFAHGENGQYSRVRDLTPVVDESWTKYKTGGAPNYLNFFEKEVITYIEENYRTNPNQRILSGHSLGGSFGAWVLLTKPELFSSYILTSPSLWFKKHWIFDLEDKFHLNNKSLKANLFFATGSLETIGDGMYYEMVDDQIKFVQQLLSRDYQGLNIQEEIVNGTDHYSTFPVGLSKGLMFTYKQMKLL</sequence>
<keyword evidence="5" id="KW-1185">Reference proteome</keyword>
<feature type="chain" id="PRO_5017324652" description="Alpha/beta superfamily hydrolase" evidence="3">
    <location>
        <begin position="25"/>
        <end position="288"/>
    </location>
</feature>
<keyword evidence="3" id="KW-0732">Signal</keyword>
<name>A0A395JFL9_9GAMM</name>
<dbReference type="EMBL" id="QNRT01000006">
    <property type="protein sequence ID" value="RBP48550.1"/>
    <property type="molecule type" value="Genomic_DNA"/>
</dbReference>
<dbReference type="SUPFAM" id="SSF53474">
    <property type="entry name" value="alpha/beta-Hydrolases"/>
    <property type="match status" value="1"/>
</dbReference>
<dbReference type="RefSeq" id="WP_113955585.1">
    <property type="nucleotide sequence ID" value="NZ_QNRT01000006.1"/>
</dbReference>
<dbReference type="Proteomes" id="UP000253083">
    <property type="component" value="Unassembled WGS sequence"/>
</dbReference>